<dbReference type="EMBL" id="OC002761">
    <property type="protein sequence ID" value="CAD7262348.1"/>
    <property type="molecule type" value="Genomic_DNA"/>
</dbReference>
<protein>
    <submittedName>
        <fullName evidence="2">Uncharacterized protein</fullName>
    </submittedName>
</protein>
<name>A0A7R9AYT6_TIMSH</name>
<evidence type="ECO:0000313" key="2">
    <source>
        <dbReference type="EMBL" id="CAD7262348.1"/>
    </source>
</evidence>
<gene>
    <name evidence="2" type="ORF">TSIB3V08_LOCUS6458</name>
</gene>
<dbReference type="AlphaFoldDB" id="A0A7R9AYT6"/>
<proteinExistence type="predicted"/>
<evidence type="ECO:0000256" key="1">
    <source>
        <dbReference type="SAM" id="MobiDB-lite"/>
    </source>
</evidence>
<sequence length="189" mass="20834">MSALRERLPRYTSGRHSPSPPLPPPLDHSKLSRVEQFDEEQFALDNFLLRWNCERLVTALISLGGLKYRLAVELNTTSALANYATEAGLLETSPLDHYQLLNAINRIGKILVVSDACVGIMFPERRKSSSCSARYLFKDSGSSEVPNSICEVDCTHSIASECDMDTLLAAISFSPQPCRTTMPLVRGGS</sequence>
<organism evidence="2">
    <name type="scientific">Timema shepardi</name>
    <name type="common">Walking stick</name>
    <dbReference type="NCBI Taxonomy" id="629360"/>
    <lineage>
        <taxon>Eukaryota</taxon>
        <taxon>Metazoa</taxon>
        <taxon>Ecdysozoa</taxon>
        <taxon>Arthropoda</taxon>
        <taxon>Hexapoda</taxon>
        <taxon>Insecta</taxon>
        <taxon>Pterygota</taxon>
        <taxon>Neoptera</taxon>
        <taxon>Polyneoptera</taxon>
        <taxon>Phasmatodea</taxon>
        <taxon>Timematodea</taxon>
        <taxon>Timematoidea</taxon>
        <taxon>Timematidae</taxon>
        <taxon>Timema</taxon>
    </lineage>
</organism>
<feature type="region of interest" description="Disordered" evidence="1">
    <location>
        <begin position="1"/>
        <end position="29"/>
    </location>
</feature>
<accession>A0A7R9AYT6</accession>
<reference evidence="2" key="1">
    <citation type="submission" date="2020-11" db="EMBL/GenBank/DDBJ databases">
        <authorList>
            <person name="Tran Van P."/>
        </authorList>
    </citation>
    <scope>NUCLEOTIDE SEQUENCE</scope>
</reference>